<dbReference type="EMBL" id="CM045767">
    <property type="protein sequence ID" value="KAI7997818.1"/>
    <property type="molecule type" value="Genomic_DNA"/>
</dbReference>
<dbReference type="Proteomes" id="UP001060215">
    <property type="component" value="Chromosome 10"/>
</dbReference>
<keyword evidence="2" id="KW-1185">Reference proteome</keyword>
<proteinExistence type="predicted"/>
<sequence length="227" mass="25672">MELYSFVNVVKGTSNVVPTLNGGYSKRAYVTFLVGNGDYVKGVVALVKCLRKVKSAYPLVVAVMPDVPEDHRKALRCQGCVVHELIEPICPPESQIPIERIHSEALYSKLCVWTLEKYSKMIYLDADILVVDNIDHLFDLPDGYFYAVPDCFCENTWSHSPQHSIGYCQLCPNKVRWPTEMGSPLSLYFNSGIFVFEPSRETYQSMLKTLQITPPGIFPDQVSYSMI</sequence>
<accession>A0ACC0GB50</accession>
<evidence type="ECO:0000313" key="1">
    <source>
        <dbReference type="EMBL" id="KAI7997818.1"/>
    </source>
</evidence>
<organism evidence="1 2">
    <name type="scientific">Camellia lanceoleosa</name>
    <dbReference type="NCBI Taxonomy" id="1840588"/>
    <lineage>
        <taxon>Eukaryota</taxon>
        <taxon>Viridiplantae</taxon>
        <taxon>Streptophyta</taxon>
        <taxon>Embryophyta</taxon>
        <taxon>Tracheophyta</taxon>
        <taxon>Spermatophyta</taxon>
        <taxon>Magnoliopsida</taxon>
        <taxon>eudicotyledons</taxon>
        <taxon>Gunneridae</taxon>
        <taxon>Pentapetalae</taxon>
        <taxon>asterids</taxon>
        <taxon>Ericales</taxon>
        <taxon>Theaceae</taxon>
        <taxon>Camellia</taxon>
    </lineage>
</organism>
<reference evidence="1 2" key="1">
    <citation type="journal article" date="2022" name="Plant J.">
        <title>Chromosome-level genome of Camellia lanceoleosa provides a valuable resource for understanding genome evolution and self-incompatibility.</title>
        <authorList>
            <person name="Gong W."/>
            <person name="Xiao S."/>
            <person name="Wang L."/>
            <person name="Liao Z."/>
            <person name="Chang Y."/>
            <person name="Mo W."/>
            <person name="Hu G."/>
            <person name="Li W."/>
            <person name="Zhao G."/>
            <person name="Zhu H."/>
            <person name="Hu X."/>
            <person name="Ji K."/>
            <person name="Xiang X."/>
            <person name="Song Q."/>
            <person name="Yuan D."/>
            <person name="Jin S."/>
            <person name="Zhang L."/>
        </authorList>
    </citation>
    <scope>NUCLEOTIDE SEQUENCE [LARGE SCALE GENOMIC DNA]</scope>
    <source>
        <strain evidence="1">SQ_2022a</strain>
    </source>
</reference>
<evidence type="ECO:0000313" key="2">
    <source>
        <dbReference type="Proteomes" id="UP001060215"/>
    </source>
</evidence>
<gene>
    <name evidence="1" type="ORF">LOK49_LG10G02143</name>
</gene>
<protein>
    <submittedName>
        <fullName evidence="1">Galactinol synthase 1</fullName>
    </submittedName>
</protein>
<name>A0ACC0GB50_9ERIC</name>
<comment type="caution">
    <text evidence="1">The sequence shown here is derived from an EMBL/GenBank/DDBJ whole genome shotgun (WGS) entry which is preliminary data.</text>
</comment>